<dbReference type="PANTHER" id="PTHR33709:SF17">
    <property type="entry name" value="UBIQUITIN-SPECIFIC PROTEASE FAMILY C19-RELATED PROTEIN"/>
    <property type="match status" value="1"/>
</dbReference>
<feature type="compositionally biased region" description="Polar residues" evidence="1">
    <location>
        <begin position="113"/>
        <end position="126"/>
    </location>
</feature>
<dbReference type="STRING" id="13333.W1NM38"/>
<keyword evidence="2" id="KW-0472">Membrane</keyword>
<sequence length="433" mass="46676">MGSRIPSHQLSNGLYVSGRPEQHKERAPTMSSKAVPYTGGDVKKSGELGKMFDIPVLDKAPVPRPSNSNPNSNSGPNRTPTSSNPNSSSGPLRKSSGPLSSSRQHSGSLSLQPTGLITSGPISSGPLNGPRRPKSGPIEPNKVAGYGASITSLDAGDGGLRFKVPKLVVWVIVAVFMVALVVGVFMLVTVRKPIILFVVAGFSVPGIVMLGWNFAWRRKGLMGFIAGYPDAELRGAKNGQYVKVTGVVTCGSIPLETSYQRIPRCIYISTELYEYRGLGDKPANSHHRCFSWGLMHLERHAADFYISDFQTGLRALVKAGYGAKVASFVKPSTVVDVTKENREVSPTFLHWLAERNLSSDDRVMRLKEGYIKEGSTVSVMGMVQRHDNVLMIIPSSEPISTGCQWKSCLLSTTIDGLVLTCDECSSGDVIIPV</sequence>
<evidence type="ECO:0000313" key="4">
    <source>
        <dbReference type="Proteomes" id="UP000017836"/>
    </source>
</evidence>
<dbReference type="eggNOG" id="ENOG502QRVF">
    <property type="taxonomic scope" value="Eukaryota"/>
</dbReference>
<dbReference type="PANTHER" id="PTHR33709">
    <property type="entry name" value="OSJNBA0035M09.9 PROTEIN"/>
    <property type="match status" value="1"/>
</dbReference>
<name>W1NM38_AMBTC</name>
<feature type="compositionally biased region" description="Polar residues" evidence="1">
    <location>
        <begin position="1"/>
        <end position="14"/>
    </location>
</feature>
<feature type="transmembrane region" description="Helical" evidence="2">
    <location>
        <begin position="194"/>
        <end position="215"/>
    </location>
</feature>
<dbReference type="Proteomes" id="UP000017836">
    <property type="component" value="Unassembled WGS sequence"/>
</dbReference>
<evidence type="ECO:0008006" key="5">
    <source>
        <dbReference type="Google" id="ProtNLM"/>
    </source>
</evidence>
<dbReference type="InterPro" id="IPR040339">
    <property type="entry name" value="At1g16860-like"/>
</dbReference>
<proteinExistence type="predicted"/>
<accession>W1NM38</accession>
<dbReference type="EMBL" id="KI396637">
    <property type="protein sequence ID" value="ERM96937.1"/>
    <property type="molecule type" value="Genomic_DNA"/>
</dbReference>
<evidence type="ECO:0000256" key="2">
    <source>
        <dbReference type="SAM" id="Phobius"/>
    </source>
</evidence>
<dbReference type="OMA" id="YVSTELH"/>
<dbReference type="KEGG" id="atr:18424886"/>
<feature type="compositionally biased region" description="Low complexity" evidence="1">
    <location>
        <begin position="65"/>
        <end position="112"/>
    </location>
</feature>
<organism evidence="3 4">
    <name type="scientific">Amborella trichopoda</name>
    <dbReference type="NCBI Taxonomy" id="13333"/>
    <lineage>
        <taxon>Eukaryota</taxon>
        <taxon>Viridiplantae</taxon>
        <taxon>Streptophyta</taxon>
        <taxon>Embryophyta</taxon>
        <taxon>Tracheophyta</taxon>
        <taxon>Spermatophyta</taxon>
        <taxon>Magnoliopsida</taxon>
        <taxon>Amborellales</taxon>
        <taxon>Amborellaceae</taxon>
        <taxon>Amborella</taxon>
    </lineage>
</organism>
<evidence type="ECO:0000313" key="3">
    <source>
        <dbReference type="EMBL" id="ERM96937.1"/>
    </source>
</evidence>
<keyword evidence="2" id="KW-0812">Transmembrane</keyword>
<dbReference type="HOGENOM" id="CLU_041384_0_0_1"/>
<gene>
    <name evidence="3" type="ORF">AMTR_s00074p00143470</name>
</gene>
<protein>
    <recommendedName>
        <fullName evidence="5">Ubiquitin-specific protease family C19-related protein</fullName>
    </recommendedName>
</protein>
<dbReference type="Gramene" id="ERM96937">
    <property type="protein sequence ID" value="ERM96937"/>
    <property type="gene ID" value="AMTR_s00074p00143470"/>
</dbReference>
<keyword evidence="4" id="KW-1185">Reference proteome</keyword>
<evidence type="ECO:0000256" key="1">
    <source>
        <dbReference type="SAM" id="MobiDB-lite"/>
    </source>
</evidence>
<feature type="transmembrane region" description="Helical" evidence="2">
    <location>
        <begin position="167"/>
        <end position="188"/>
    </location>
</feature>
<reference evidence="4" key="1">
    <citation type="journal article" date="2013" name="Science">
        <title>The Amborella genome and the evolution of flowering plants.</title>
        <authorList>
            <consortium name="Amborella Genome Project"/>
        </authorList>
    </citation>
    <scope>NUCLEOTIDE SEQUENCE [LARGE SCALE GENOMIC DNA]</scope>
</reference>
<dbReference type="AlphaFoldDB" id="W1NM38"/>
<keyword evidence="2" id="KW-1133">Transmembrane helix</keyword>
<feature type="region of interest" description="Disordered" evidence="1">
    <location>
        <begin position="1"/>
        <end position="141"/>
    </location>
</feature>
<dbReference type="OrthoDB" id="1899156at2759"/>